<keyword evidence="5" id="KW-1185">Reference proteome</keyword>
<dbReference type="AlphaFoldDB" id="A0A839JWD9"/>
<organism evidence="4 5">
    <name type="scientific">Variimorphobacter saccharofermentans</name>
    <dbReference type="NCBI Taxonomy" id="2755051"/>
    <lineage>
        <taxon>Bacteria</taxon>
        <taxon>Bacillati</taxon>
        <taxon>Bacillota</taxon>
        <taxon>Clostridia</taxon>
        <taxon>Lachnospirales</taxon>
        <taxon>Lachnospiraceae</taxon>
        <taxon>Variimorphobacter</taxon>
    </lineage>
</organism>
<dbReference type="SUPFAM" id="SSF54211">
    <property type="entry name" value="Ribosomal protein S5 domain 2-like"/>
    <property type="match status" value="1"/>
</dbReference>
<gene>
    <name evidence="4" type="ORF">H0486_03785</name>
</gene>
<dbReference type="EMBL" id="JACEGA010000001">
    <property type="protein sequence ID" value="MBB2181995.1"/>
    <property type="molecule type" value="Genomic_DNA"/>
</dbReference>
<dbReference type="GO" id="GO:0006446">
    <property type="term" value="P:regulation of translational initiation"/>
    <property type="evidence" value="ECO:0007669"/>
    <property type="project" value="TreeGrafter"/>
</dbReference>
<dbReference type="Gene3D" id="3.30.230.30">
    <property type="entry name" value="Impact, N-terminal domain"/>
    <property type="match status" value="1"/>
</dbReference>
<dbReference type="SUPFAM" id="SSF54980">
    <property type="entry name" value="EF-G C-terminal domain-like"/>
    <property type="match status" value="1"/>
</dbReference>
<evidence type="ECO:0000313" key="4">
    <source>
        <dbReference type="EMBL" id="MBB2181995.1"/>
    </source>
</evidence>
<dbReference type="InterPro" id="IPR023582">
    <property type="entry name" value="Impact"/>
</dbReference>
<dbReference type="InterPro" id="IPR036956">
    <property type="entry name" value="Impact_N_sf"/>
</dbReference>
<evidence type="ECO:0000259" key="3">
    <source>
        <dbReference type="Pfam" id="PF09186"/>
    </source>
</evidence>
<dbReference type="PROSITE" id="PS00910">
    <property type="entry name" value="UPF0029"/>
    <property type="match status" value="1"/>
</dbReference>
<dbReference type="InterPro" id="IPR015269">
    <property type="entry name" value="UPF0029_Impact_C"/>
</dbReference>
<dbReference type="PANTHER" id="PTHR16301">
    <property type="entry name" value="IMPACT-RELATED"/>
    <property type="match status" value="1"/>
</dbReference>
<comment type="caution">
    <text evidence="4">The sequence shown here is derived from an EMBL/GenBank/DDBJ whole genome shotgun (WGS) entry which is preliminary data.</text>
</comment>
<dbReference type="NCBIfam" id="TIGR00257">
    <property type="entry name" value="IMPACT_YIGZ"/>
    <property type="match status" value="1"/>
</dbReference>
<protein>
    <submittedName>
        <fullName evidence="4">YigZ family protein</fullName>
    </submittedName>
</protein>
<dbReference type="Pfam" id="PF01205">
    <property type="entry name" value="Impact_N"/>
    <property type="match status" value="1"/>
</dbReference>
<feature type="domain" description="UPF0029" evidence="3">
    <location>
        <begin position="142"/>
        <end position="194"/>
    </location>
</feature>
<evidence type="ECO:0000256" key="1">
    <source>
        <dbReference type="ARBA" id="ARBA00007665"/>
    </source>
</evidence>
<dbReference type="Pfam" id="PF09186">
    <property type="entry name" value="DUF1949"/>
    <property type="match status" value="1"/>
</dbReference>
<dbReference type="Proteomes" id="UP000574276">
    <property type="component" value="Unassembled WGS sequence"/>
</dbReference>
<dbReference type="InterPro" id="IPR035647">
    <property type="entry name" value="EFG_III/V"/>
</dbReference>
<dbReference type="PANTHER" id="PTHR16301:SF20">
    <property type="entry name" value="IMPACT FAMILY MEMBER YIGZ"/>
    <property type="match status" value="1"/>
</dbReference>
<dbReference type="InterPro" id="IPR020568">
    <property type="entry name" value="Ribosomal_Su5_D2-typ_SF"/>
</dbReference>
<reference evidence="4 5" key="1">
    <citation type="submission" date="2020-07" db="EMBL/GenBank/DDBJ databases">
        <title>Characterization and genome sequencing of isolate MD1, a novel member within the family Lachnospiraceae.</title>
        <authorList>
            <person name="Rettenmaier R."/>
            <person name="Di Bello L."/>
            <person name="Zinser C."/>
            <person name="Scheitz K."/>
            <person name="Liebl W."/>
            <person name="Zverlov V."/>
        </authorList>
    </citation>
    <scope>NUCLEOTIDE SEQUENCE [LARGE SCALE GENOMIC DNA]</scope>
    <source>
        <strain evidence="4 5">MD1</strain>
    </source>
</reference>
<dbReference type="InterPro" id="IPR001498">
    <property type="entry name" value="Impact_N"/>
</dbReference>
<dbReference type="InterPro" id="IPR015796">
    <property type="entry name" value="Impact_YigZ-like"/>
</dbReference>
<sequence length="216" mass="23799">MKEAFHTIFEGGVGEFEMKKSRFIATVRPVETEEAAIDVIETLKKKYWDASHNCSAYIIGTENPIMRCSDDGEPSKTAGRPMLDVLLAHELTNLVVVVTRYFGGTLLGTGGLVKAYQSATLEGLKNSIVIKKELGVQLQVVTDYTLIGKIQYLIGTEKITQLSSEFTDIVTLTLLIPPSRLSEISKKIAELTNGSAILNEIDEVYFSLINGEAYVF</sequence>
<evidence type="ECO:0000313" key="5">
    <source>
        <dbReference type="Proteomes" id="UP000574276"/>
    </source>
</evidence>
<comment type="similarity">
    <text evidence="1">Belongs to the IMPACT family.</text>
</comment>
<accession>A0A839JWD9</accession>
<name>A0A839JWD9_9FIRM</name>
<dbReference type="GO" id="GO:0005737">
    <property type="term" value="C:cytoplasm"/>
    <property type="evidence" value="ECO:0007669"/>
    <property type="project" value="TreeGrafter"/>
</dbReference>
<dbReference type="RefSeq" id="WP_228351731.1">
    <property type="nucleotide sequence ID" value="NZ_JACEGA010000001.1"/>
</dbReference>
<dbReference type="InterPro" id="IPR020569">
    <property type="entry name" value="UPF0029_Impact_CS"/>
</dbReference>
<feature type="domain" description="Impact N-terminal" evidence="2">
    <location>
        <begin position="19"/>
        <end position="122"/>
    </location>
</feature>
<dbReference type="Gene3D" id="3.30.70.240">
    <property type="match status" value="1"/>
</dbReference>
<proteinExistence type="inferred from homology"/>
<evidence type="ECO:0000259" key="2">
    <source>
        <dbReference type="Pfam" id="PF01205"/>
    </source>
</evidence>